<evidence type="ECO:0000313" key="1">
    <source>
        <dbReference type="EMBL" id="CAA0096143.1"/>
    </source>
</evidence>
<organism evidence="1 2">
    <name type="scientific">Mycolicibacterium vanbaalenii</name>
    <name type="common">Mycobacterium vanbaalenii</name>
    <dbReference type="NCBI Taxonomy" id="110539"/>
    <lineage>
        <taxon>Bacteria</taxon>
        <taxon>Bacillati</taxon>
        <taxon>Actinomycetota</taxon>
        <taxon>Actinomycetes</taxon>
        <taxon>Mycobacteriales</taxon>
        <taxon>Mycobacteriaceae</taxon>
        <taxon>Mycolicibacterium</taxon>
    </lineage>
</organism>
<dbReference type="AlphaFoldDB" id="A0A5S9NZ86"/>
<protein>
    <submittedName>
        <fullName evidence="1">Uncharacterized protein</fullName>
    </submittedName>
</protein>
<name>A0A5S9NZ86_MYCVN</name>
<proteinExistence type="predicted"/>
<reference evidence="1 2" key="1">
    <citation type="submission" date="2019-11" db="EMBL/GenBank/DDBJ databases">
        <authorList>
            <person name="Holert J."/>
        </authorList>
    </citation>
    <scope>NUCLEOTIDE SEQUENCE [LARGE SCALE GENOMIC DNA]</scope>
    <source>
        <strain evidence="1">BC8_1</strain>
    </source>
</reference>
<dbReference type="Proteomes" id="UP000430146">
    <property type="component" value="Unassembled WGS sequence"/>
</dbReference>
<keyword evidence="2" id="KW-1185">Reference proteome</keyword>
<evidence type="ECO:0000313" key="2">
    <source>
        <dbReference type="Proteomes" id="UP000430146"/>
    </source>
</evidence>
<gene>
    <name evidence="1" type="ORF">AELLOGFF_02936</name>
</gene>
<dbReference type="EMBL" id="CACSIP010000005">
    <property type="protein sequence ID" value="CAA0096143.1"/>
    <property type="molecule type" value="Genomic_DNA"/>
</dbReference>
<accession>A0A5S9NZ86</accession>
<sequence>MPVLVTGEQVADEGVRLTHTLGDGLILSNPIGDRSGQVVAERHDAQLPALAVDQELGAGRPAGQVAAMHARYPGAA</sequence>